<dbReference type="AlphaFoldDB" id="X1CWV9"/>
<name>X1CWV9_9ZZZZ</name>
<protein>
    <submittedName>
        <fullName evidence="1">Uncharacterized protein</fullName>
    </submittedName>
</protein>
<dbReference type="EMBL" id="BART01039336">
    <property type="protein sequence ID" value="GAH12956.1"/>
    <property type="molecule type" value="Genomic_DNA"/>
</dbReference>
<organism evidence="1">
    <name type="scientific">marine sediment metagenome</name>
    <dbReference type="NCBI Taxonomy" id="412755"/>
    <lineage>
        <taxon>unclassified sequences</taxon>
        <taxon>metagenomes</taxon>
        <taxon>ecological metagenomes</taxon>
    </lineage>
</organism>
<sequence length="35" mass="4191">YNSFGGNDNPMHREVMNLVTFIEHTIGNEYDRQKY</sequence>
<accession>X1CWV9</accession>
<evidence type="ECO:0000313" key="1">
    <source>
        <dbReference type="EMBL" id="GAH12956.1"/>
    </source>
</evidence>
<comment type="caution">
    <text evidence="1">The sequence shown here is derived from an EMBL/GenBank/DDBJ whole genome shotgun (WGS) entry which is preliminary data.</text>
</comment>
<gene>
    <name evidence="1" type="ORF">S01H4_64709</name>
</gene>
<feature type="non-terminal residue" evidence="1">
    <location>
        <position position="1"/>
    </location>
</feature>
<proteinExistence type="predicted"/>
<reference evidence="1" key="1">
    <citation type="journal article" date="2014" name="Front. Microbiol.">
        <title>High frequency of phylogenetically diverse reductive dehalogenase-homologous genes in deep subseafloor sedimentary metagenomes.</title>
        <authorList>
            <person name="Kawai M."/>
            <person name="Futagami T."/>
            <person name="Toyoda A."/>
            <person name="Takaki Y."/>
            <person name="Nishi S."/>
            <person name="Hori S."/>
            <person name="Arai W."/>
            <person name="Tsubouchi T."/>
            <person name="Morono Y."/>
            <person name="Uchiyama I."/>
            <person name="Ito T."/>
            <person name="Fujiyama A."/>
            <person name="Inagaki F."/>
            <person name="Takami H."/>
        </authorList>
    </citation>
    <scope>NUCLEOTIDE SEQUENCE</scope>
    <source>
        <strain evidence="1">Expedition CK06-06</strain>
    </source>
</reference>